<evidence type="ECO:0000256" key="8">
    <source>
        <dbReference type="SAM" id="SignalP"/>
    </source>
</evidence>
<comment type="subunit">
    <text evidence="6">Part of the Bam complex.</text>
</comment>
<dbReference type="Proteomes" id="UP000430634">
    <property type="component" value="Unassembled WGS sequence"/>
</dbReference>
<evidence type="ECO:0000256" key="2">
    <source>
        <dbReference type="ARBA" id="ARBA00023136"/>
    </source>
</evidence>
<dbReference type="InterPro" id="IPR017689">
    <property type="entry name" value="BamD"/>
</dbReference>
<comment type="similarity">
    <text evidence="6">Belongs to the BamD family.</text>
</comment>
<dbReference type="RefSeq" id="WP_155470553.1">
    <property type="nucleotide sequence ID" value="NZ_BMKG01000015.1"/>
</dbReference>
<dbReference type="SUPFAM" id="SSF48452">
    <property type="entry name" value="TPR-like"/>
    <property type="match status" value="1"/>
</dbReference>
<evidence type="ECO:0000256" key="5">
    <source>
        <dbReference type="ARBA" id="ARBA00023288"/>
    </source>
</evidence>
<accession>A0A6I3SVM1</accession>
<evidence type="ECO:0000256" key="1">
    <source>
        <dbReference type="ARBA" id="ARBA00022729"/>
    </source>
</evidence>
<dbReference type="CDD" id="cd15830">
    <property type="entry name" value="BamD"/>
    <property type="match status" value="1"/>
</dbReference>
<dbReference type="GO" id="GO:1990063">
    <property type="term" value="C:Bam protein complex"/>
    <property type="evidence" value="ECO:0007669"/>
    <property type="project" value="TreeGrafter"/>
</dbReference>
<feature type="domain" description="Outer membrane lipoprotein BamD-like" evidence="9">
    <location>
        <begin position="35"/>
        <end position="232"/>
    </location>
</feature>
<evidence type="ECO:0000256" key="4">
    <source>
        <dbReference type="ARBA" id="ARBA00023237"/>
    </source>
</evidence>
<keyword evidence="5 6" id="KW-0449">Lipoprotein</keyword>
<feature type="chain" id="PRO_5026404439" description="Outer membrane protein assembly factor BamD" evidence="8">
    <location>
        <begin position="22"/>
        <end position="283"/>
    </location>
</feature>
<dbReference type="Gene3D" id="1.25.40.10">
    <property type="entry name" value="Tetratricopeptide repeat domain"/>
    <property type="match status" value="1"/>
</dbReference>
<dbReference type="NCBIfam" id="TIGR03302">
    <property type="entry name" value="OM_YfiO"/>
    <property type="match status" value="1"/>
</dbReference>
<comment type="subcellular location">
    <subcellularLocation>
        <location evidence="6">Cell outer membrane</location>
        <topology evidence="6">Lipid-anchor</topology>
    </subcellularLocation>
</comment>
<comment type="caution">
    <text evidence="10">The sequence shown here is derived from an EMBL/GenBank/DDBJ whole genome shotgun (WGS) entry which is preliminary data.</text>
</comment>
<evidence type="ECO:0000313" key="10">
    <source>
        <dbReference type="EMBL" id="MTV53240.1"/>
    </source>
</evidence>
<dbReference type="AlphaFoldDB" id="A0A6I3SVM1"/>
<evidence type="ECO:0000313" key="11">
    <source>
        <dbReference type="Proteomes" id="UP000430634"/>
    </source>
</evidence>
<dbReference type="PANTHER" id="PTHR37423">
    <property type="entry name" value="SOLUBLE LYTIC MUREIN TRANSGLYCOSYLASE-RELATED"/>
    <property type="match status" value="1"/>
</dbReference>
<gene>
    <name evidence="6 10" type="primary">bamD</name>
    <name evidence="10" type="ORF">GM672_10900</name>
</gene>
<dbReference type="PROSITE" id="PS51257">
    <property type="entry name" value="PROKAR_LIPOPROTEIN"/>
    <property type="match status" value="1"/>
</dbReference>
<feature type="signal peptide" evidence="8">
    <location>
        <begin position="1"/>
        <end position="21"/>
    </location>
</feature>
<feature type="repeat" description="TPR" evidence="7">
    <location>
        <begin position="72"/>
        <end position="105"/>
    </location>
</feature>
<evidence type="ECO:0000256" key="7">
    <source>
        <dbReference type="PROSITE-ProRule" id="PRU00339"/>
    </source>
</evidence>
<evidence type="ECO:0000259" key="9">
    <source>
        <dbReference type="Pfam" id="PF13525"/>
    </source>
</evidence>
<dbReference type="PANTHER" id="PTHR37423:SF1">
    <property type="entry name" value="OUTER MEMBRANE PROTEIN ASSEMBLY FACTOR BAMD"/>
    <property type="match status" value="1"/>
</dbReference>
<dbReference type="GO" id="GO:0051205">
    <property type="term" value="P:protein insertion into membrane"/>
    <property type="evidence" value="ECO:0007669"/>
    <property type="project" value="UniProtKB-UniRule"/>
</dbReference>
<organism evidence="10 11">
    <name type="scientific">Pseudoduganella buxea</name>
    <dbReference type="NCBI Taxonomy" id="1949069"/>
    <lineage>
        <taxon>Bacteria</taxon>
        <taxon>Pseudomonadati</taxon>
        <taxon>Pseudomonadota</taxon>
        <taxon>Betaproteobacteria</taxon>
        <taxon>Burkholderiales</taxon>
        <taxon>Oxalobacteraceae</taxon>
        <taxon>Telluria group</taxon>
        <taxon>Pseudoduganella</taxon>
    </lineage>
</organism>
<dbReference type="InterPro" id="IPR019734">
    <property type="entry name" value="TPR_rpt"/>
</dbReference>
<dbReference type="OrthoDB" id="9779191at2"/>
<dbReference type="Pfam" id="PF13525">
    <property type="entry name" value="YfiO"/>
    <property type="match status" value="1"/>
</dbReference>
<dbReference type="GO" id="GO:0043165">
    <property type="term" value="P:Gram-negative-bacterium-type cell outer membrane assembly"/>
    <property type="evidence" value="ECO:0007669"/>
    <property type="project" value="UniProtKB-UniRule"/>
</dbReference>
<comment type="function">
    <text evidence="6">Part of the outer membrane protein assembly complex, which is involved in assembly and insertion of beta-barrel proteins into the outer membrane.</text>
</comment>
<protein>
    <recommendedName>
        <fullName evidence="6">Outer membrane protein assembly factor BamD</fullName>
    </recommendedName>
</protein>
<dbReference type="EMBL" id="WNKZ01000024">
    <property type="protein sequence ID" value="MTV53240.1"/>
    <property type="molecule type" value="Genomic_DNA"/>
</dbReference>
<name>A0A6I3SVM1_9BURK</name>
<keyword evidence="4 6" id="KW-0998">Cell outer membrane</keyword>
<sequence length="283" mass="32728">MQKKFKVVAASVLLLSLSACGLLPEQSDETKGWSATKLYSEAKEEMAGQHYERAIQLYEKLEASYPFGVYAQQAQMEVAYAYYKAQDQAQALAAVERFIKLHPNHANVDYMYYLRGLVNFNDQLSLLNFVYEQDPAERDPKATREAYAAFKALVDKFPNSKYTPDAIDRMKYLINTMAKYEVYVARYYYRRGAYLAAANRAQDAVRDYRDSPEIEEALWIMARSYDKLGNVTLRDDTLRVFKQNFPNSKFIEDGAPKPERKWWKFWGDRQAMPGDQKAPPSNA</sequence>
<dbReference type="HAMAP" id="MF_00922">
    <property type="entry name" value="OM_assembly_BamD"/>
    <property type="match status" value="1"/>
</dbReference>
<dbReference type="InterPro" id="IPR039565">
    <property type="entry name" value="BamD-like"/>
</dbReference>
<dbReference type="InterPro" id="IPR011990">
    <property type="entry name" value="TPR-like_helical_dom_sf"/>
</dbReference>
<evidence type="ECO:0000256" key="6">
    <source>
        <dbReference type="HAMAP-Rule" id="MF_00922"/>
    </source>
</evidence>
<reference evidence="10 11" key="1">
    <citation type="submission" date="2019-11" db="EMBL/GenBank/DDBJ databases">
        <title>Type strains purchased from KCTC, JCM and DSMZ.</title>
        <authorList>
            <person name="Lu H."/>
        </authorList>
    </citation>
    <scope>NUCLEOTIDE SEQUENCE [LARGE SCALE GENOMIC DNA]</scope>
    <source>
        <strain evidence="10 11">KCTC 52429</strain>
    </source>
</reference>
<keyword evidence="7" id="KW-0802">TPR repeat</keyword>
<evidence type="ECO:0000256" key="3">
    <source>
        <dbReference type="ARBA" id="ARBA00023139"/>
    </source>
</evidence>
<proteinExistence type="inferred from homology"/>
<dbReference type="PROSITE" id="PS50005">
    <property type="entry name" value="TPR"/>
    <property type="match status" value="1"/>
</dbReference>
<keyword evidence="1 6" id="KW-0732">Signal</keyword>
<keyword evidence="3 6" id="KW-0564">Palmitate</keyword>
<keyword evidence="2 6" id="KW-0472">Membrane</keyword>